<dbReference type="InterPro" id="IPR001926">
    <property type="entry name" value="TrpB-like_PALP"/>
</dbReference>
<comment type="similarity">
    <text evidence="2">Belongs to the cysteine synthase/cystathionine beta-synthase family.</text>
</comment>
<feature type="domain" description="CBS" evidence="4">
    <location>
        <begin position="347"/>
        <end position="402"/>
    </location>
</feature>
<dbReference type="PROSITE" id="PS00901">
    <property type="entry name" value="CYS_SYNTHASE"/>
    <property type="match status" value="1"/>
</dbReference>
<gene>
    <name evidence="5" type="ORF">METZ01_LOCUS42064</name>
</gene>
<dbReference type="SUPFAM" id="SSF53686">
    <property type="entry name" value="Tryptophan synthase beta subunit-like PLP-dependent enzymes"/>
    <property type="match status" value="1"/>
</dbReference>
<accession>A0A381RC39</accession>
<dbReference type="InterPro" id="IPR046342">
    <property type="entry name" value="CBS_dom_sf"/>
</dbReference>
<comment type="cofactor">
    <cofactor evidence="1">
        <name>pyridoxal 5'-phosphate</name>
        <dbReference type="ChEBI" id="CHEBI:597326"/>
    </cofactor>
</comment>
<evidence type="ECO:0000256" key="2">
    <source>
        <dbReference type="ARBA" id="ARBA00007103"/>
    </source>
</evidence>
<reference evidence="5" key="1">
    <citation type="submission" date="2018-05" db="EMBL/GenBank/DDBJ databases">
        <authorList>
            <person name="Lanie J.A."/>
            <person name="Ng W.-L."/>
            <person name="Kazmierczak K.M."/>
            <person name="Andrzejewski T.M."/>
            <person name="Davidsen T.M."/>
            <person name="Wayne K.J."/>
            <person name="Tettelin H."/>
            <person name="Glass J.I."/>
            <person name="Rusch D."/>
            <person name="Podicherti R."/>
            <person name="Tsui H.-C.T."/>
            <person name="Winkler M.E."/>
        </authorList>
    </citation>
    <scope>NUCLEOTIDE SEQUENCE</scope>
</reference>
<dbReference type="PROSITE" id="PS51371">
    <property type="entry name" value="CBS"/>
    <property type="match status" value="1"/>
</dbReference>
<evidence type="ECO:0000259" key="4">
    <source>
        <dbReference type="PROSITE" id="PS51371"/>
    </source>
</evidence>
<dbReference type="SUPFAM" id="SSF54631">
    <property type="entry name" value="CBS-domain pair"/>
    <property type="match status" value="1"/>
</dbReference>
<dbReference type="InterPro" id="IPR036052">
    <property type="entry name" value="TrpB-like_PALP_sf"/>
</dbReference>
<dbReference type="SMART" id="SM00116">
    <property type="entry name" value="CBS"/>
    <property type="match status" value="2"/>
</dbReference>
<keyword evidence="3" id="KW-0663">Pyridoxal phosphate</keyword>
<dbReference type="CDD" id="cd01561">
    <property type="entry name" value="CBS_like"/>
    <property type="match status" value="1"/>
</dbReference>
<dbReference type="FunFam" id="3.40.50.1100:FF:000118">
    <property type="entry name" value="Related to CYS4-cystathionine beta-synthase"/>
    <property type="match status" value="1"/>
</dbReference>
<dbReference type="PANTHER" id="PTHR10314">
    <property type="entry name" value="CYSTATHIONINE BETA-SYNTHASE"/>
    <property type="match status" value="1"/>
</dbReference>
<dbReference type="Pfam" id="PF00291">
    <property type="entry name" value="PALP"/>
    <property type="match status" value="1"/>
</dbReference>
<evidence type="ECO:0000256" key="3">
    <source>
        <dbReference type="ARBA" id="ARBA00022898"/>
    </source>
</evidence>
<dbReference type="Gene3D" id="3.40.50.1100">
    <property type="match status" value="2"/>
</dbReference>
<dbReference type="Pfam" id="PF00571">
    <property type="entry name" value="CBS"/>
    <property type="match status" value="2"/>
</dbReference>
<dbReference type="InterPro" id="IPR001216">
    <property type="entry name" value="P-phosphate_BS"/>
</dbReference>
<dbReference type="GO" id="GO:0006535">
    <property type="term" value="P:cysteine biosynthetic process from serine"/>
    <property type="evidence" value="ECO:0007669"/>
    <property type="project" value="InterPro"/>
</dbReference>
<dbReference type="EMBL" id="UINC01001809">
    <property type="protein sequence ID" value="SUZ89210.1"/>
    <property type="molecule type" value="Genomic_DNA"/>
</dbReference>
<dbReference type="InterPro" id="IPR050214">
    <property type="entry name" value="Cys_Synth/Cystath_Beta-Synth"/>
</dbReference>
<sequence length="461" mass="49486">MPERHRDPYDSVLDLIGWTPMLRLSSVVDGARTPVYVKLEFMGPGGSIKDRIGIAMIEAAEREGTLKAGGTVVEATGGNTGLALAMAASLKGYRCICTMPDKMSSEKVKLLRAFGAEVVITPTAVPPDHPDHYLQKARAITAATPGAVMADQFYNEANPQIHYETTGREIWEQSGGRVTHFVASAGTGGTITGVGRYLKEKNPAVRIVGIDPEGSITAPFFNTGEVGESTPYKVEGIGNDKIPGTLDLDVVDDYRVLPDQAAFAMARRMTREEGLFAGGSAGLMVHGAIELAKQIDDPNAFVVSLVCDWGERYLSKVYDDEWMRENGFLERSRHTTARDLIDKKISDAPELITVEPGTSIRIALSTITAHDIGQLPVVSDGSCVGSVTETSLMSQVLVDTALLDRPVDSVMAPPFPVIADHVDSEEVRTLLTRGNAACLVSANGQLVGIVTRYDVVRALTA</sequence>
<dbReference type="Gene3D" id="3.10.580.10">
    <property type="entry name" value="CBS-domain"/>
    <property type="match status" value="1"/>
</dbReference>
<name>A0A381RC39_9ZZZZ</name>
<organism evidence="5">
    <name type="scientific">marine metagenome</name>
    <dbReference type="NCBI Taxonomy" id="408172"/>
    <lineage>
        <taxon>unclassified sequences</taxon>
        <taxon>metagenomes</taxon>
        <taxon>ecological metagenomes</taxon>
    </lineage>
</organism>
<dbReference type="AlphaFoldDB" id="A0A381RC39"/>
<protein>
    <recommendedName>
        <fullName evidence="4">CBS domain-containing protein</fullName>
    </recommendedName>
</protein>
<dbReference type="FunFam" id="3.40.50.1100:FF:000003">
    <property type="entry name" value="Cystathionine beta-synthase"/>
    <property type="match status" value="1"/>
</dbReference>
<evidence type="ECO:0000256" key="1">
    <source>
        <dbReference type="ARBA" id="ARBA00001933"/>
    </source>
</evidence>
<evidence type="ECO:0000313" key="5">
    <source>
        <dbReference type="EMBL" id="SUZ89210.1"/>
    </source>
</evidence>
<dbReference type="InterPro" id="IPR000644">
    <property type="entry name" value="CBS_dom"/>
</dbReference>
<proteinExistence type="inferred from homology"/>